<dbReference type="Pfam" id="PF02674">
    <property type="entry name" value="Colicin_V"/>
    <property type="match status" value="1"/>
</dbReference>
<evidence type="ECO:0000256" key="4">
    <source>
        <dbReference type="ARBA" id="ARBA00023136"/>
    </source>
</evidence>
<evidence type="ECO:0000256" key="1">
    <source>
        <dbReference type="ARBA" id="ARBA00004141"/>
    </source>
</evidence>
<protein>
    <submittedName>
        <fullName evidence="6">CvpA family protein</fullName>
    </submittedName>
</protein>
<keyword evidence="2 5" id="KW-0812">Transmembrane</keyword>
<evidence type="ECO:0000256" key="5">
    <source>
        <dbReference type="SAM" id="Phobius"/>
    </source>
</evidence>
<dbReference type="InterPro" id="IPR003825">
    <property type="entry name" value="Colicin-V_CvpA"/>
</dbReference>
<evidence type="ECO:0000256" key="3">
    <source>
        <dbReference type="ARBA" id="ARBA00022989"/>
    </source>
</evidence>
<evidence type="ECO:0000313" key="6">
    <source>
        <dbReference type="EMBL" id="WOK06440.1"/>
    </source>
</evidence>
<proteinExistence type="predicted"/>
<dbReference type="Proteomes" id="UP001302349">
    <property type="component" value="Chromosome"/>
</dbReference>
<organism evidence="6 7">
    <name type="scientific">Imperialibacter roseus</name>
    <dbReference type="NCBI Taxonomy" id="1324217"/>
    <lineage>
        <taxon>Bacteria</taxon>
        <taxon>Pseudomonadati</taxon>
        <taxon>Bacteroidota</taxon>
        <taxon>Cytophagia</taxon>
        <taxon>Cytophagales</taxon>
        <taxon>Flammeovirgaceae</taxon>
        <taxon>Imperialibacter</taxon>
    </lineage>
</organism>
<dbReference type="PANTHER" id="PTHR37306:SF1">
    <property type="entry name" value="COLICIN V PRODUCTION PROTEIN"/>
    <property type="match status" value="1"/>
</dbReference>
<feature type="transmembrane region" description="Helical" evidence="5">
    <location>
        <begin position="61"/>
        <end position="85"/>
    </location>
</feature>
<dbReference type="PANTHER" id="PTHR37306">
    <property type="entry name" value="COLICIN V PRODUCTION PROTEIN"/>
    <property type="match status" value="1"/>
</dbReference>
<gene>
    <name evidence="6" type="ORF">RT717_25525</name>
</gene>
<sequence>MRVIDIVILIILVLGAFRGFQKGLLLEIVGLFAFILGIIGGFQFTPLVASFLDGYFTKVPGLIPVISFIIVFVVIVLAVNLIGLALKKTIDLTLLGSFDDLAGSLAGILKWALALSFLLWLLTFFGFQLADEYVEGAKIYPFVVSLAPWMIDTISVVLPFVKEFFEKLTPAEQQPAERQAYILALTRLRIV</sequence>
<feature type="transmembrane region" description="Helical" evidence="5">
    <location>
        <begin position="28"/>
        <end position="49"/>
    </location>
</feature>
<reference evidence="6 7" key="1">
    <citation type="journal article" date="2023" name="Microbiol. Resour. Announc.">
        <title>Complete Genome Sequence of Imperialibacter roseus strain P4T.</title>
        <authorList>
            <person name="Tizabi D.R."/>
            <person name="Bachvaroff T."/>
            <person name="Hill R.T."/>
        </authorList>
    </citation>
    <scope>NUCLEOTIDE SEQUENCE [LARGE SCALE GENOMIC DNA]</scope>
    <source>
        <strain evidence="6 7">P4T</strain>
    </source>
</reference>
<accession>A0ABZ0IQ00</accession>
<keyword evidence="3 5" id="KW-1133">Transmembrane helix</keyword>
<feature type="transmembrane region" description="Helical" evidence="5">
    <location>
        <begin position="139"/>
        <end position="161"/>
    </location>
</feature>
<evidence type="ECO:0000256" key="2">
    <source>
        <dbReference type="ARBA" id="ARBA00022692"/>
    </source>
</evidence>
<feature type="transmembrane region" description="Helical" evidence="5">
    <location>
        <begin position="105"/>
        <end position="127"/>
    </location>
</feature>
<dbReference type="EMBL" id="CP136051">
    <property type="protein sequence ID" value="WOK06440.1"/>
    <property type="molecule type" value="Genomic_DNA"/>
</dbReference>
<keyword evidence="4 5" id="KW-0472">Membrane</keyword>
<comment type="subcellular location">
    <subcellularLocation>
        <location evidence="1">Membrane</location>
        <topology evidence="1">Multi-pass membrane protein</topology>
    </subcellularLocation>
</comment>
<dbReference type="RefSeq" id="WP_317489163.1">
    <property type="nucleotide sequence ID" value="NZ_CP136051.1"/>
</dbReference>
<keyword evidence="7" id="KW-1185">Reference proteome</keyword>
<evidence type="ECO:0000313" key="7">
    <source>
        <dbReference type="Proteomes" id="UP001302349"/>
    </source>
</evidence>
<name>A0ABZ0IQ00_9BACT</name>